<name>A0ABT0NBQ0_9GAMM</name>
<reference evidence="2 3" key="1">
    <citation type="submission" date="2022-01" db="EMBL/GenBank/DDBJ databases">
        <title>Whole genome-based taxonomy of the Shewanellaceae.</title>
        <authorList>
            <person name="Martin-Rodriguez A.J."/>
        </authorList>
    </citation>
    <scope>NUCLEOTIDE SEQUENCE [LARGE SCALE GENOMIC DNA]</scope>
    <source>
        <strain evidence="2 3">DSM 21332</strain>
    </source>
</reference>
<dbReference type="PROSITE" id="PS51833">
    <property type="entry name" value="HDOD"/>
    <property type="match status" value="1"/>
</dbReference>
<dbReference type="Pfam" id="PF08668">
    <property type="entry name" value="HDOD"/>
    <property type="match status" value="1"/>
</dbReference>
<dbReference type="Proteomes" id="UP001202831">
    <property type="component" value="Unassembled WGS sequence"/>
</dbReference>
<dbReference type="InterPro" id="IPR013976">
    <property type="entry name" value="HDOD"/>
</dbReference>
<accession>A0ABT0NBQ0</accession>
<organism evidence="2 3">
    <name type="scientific">Shewanella corallii</name>
    <dbReference type="NCBI Taxonomy" id="560080"/>
    <lineage>
        <taxon>Bacteria</taxon>
        <taxon>Pseudomonadati</taxon>
        <taxon>Pseudomonadota</taxon>
        <taxon>Gammaproteobacteria</taxon>
        <taxon>Alteromonadales</taxon>
        <taxon>Shewanellaceae</taxon>
        <taxon>Shewanella</taxon>
    </lineage>
</organism>
<dbReference type="RefSeq" id="WP_249250421.1">
    <property type="nucleotide sequence ID" value="NZ_JAKIKT010000009.1"/>
</dbReference>
<evidence type="ECO:0000259" key="1">
    <source>
        <dbReference type="PROSITE" id="PS51833"/>
    </source>
</evidence>
<gene>
    <name evidence="2" type="ORF">L2725_19145</name>
</gene>
<dbReference type="EMBL" id="JAKIKT010000009">
    <property type="protein sequence ID" value="MCL2915861.1"/>
    <property type="molecule type" value="Genomic_DNA"/>
</dbReference>
<dbReference type="Gene3D" id="1.10.3210.10">
    <property type="entry name" value="Hypothetical protein af1432"/>
    <property type="match status" value="1"/>
</dbReference>
<protein>
    <submittedName>
        <fullName evidence="2">HDOD domain-containing protein</fullName>
    </submittedName>
</protein>
<evidence type="ECO:0000313" key="3">
    <source>
        <dbReference type="Proteomes" id="UP001202831"/>
    </source>
</evidence>
<sequence length="243" mass="27149">MTELEQQVLTRIRAIMANEEQVIGRRGVLLPLKQAIISDGDIRVVIDIVAGDPALSAHLLWRSSCAHGSGSSSKNRSLKEALVRLGQVNIYRYAFTYYLKERLDELPEPYRKLVHGYWHLTEGIAHAAVDYLAELEDCKTDPDELHTLALFSVYGQIIALTAFAHMNADLEESYSLGVMKSLIDTQQQTLSVEAFTALNMDPELSREFLVAHNIESTDWEESPGMLLRAVLAKKGLLLNPLTA</sequence>
<evidence type="ECO:0000313" key="2">
    <source>
        <dbReference type="EMBL" id="MCL2915861.1"/>
    </source>
</evidence>
<dbReference type="SUPFAM" id="SSF109604">
    <property type="entry name" value="HD-domain/PDEase-like"/>
    <property type="match status" value="1"/>
</dbReference>
<feature type="domain" description="HDOD" evidence="1">
    <location>
        <begin position="22"/>
        <end position="214"/>
    </location>
</feature>
<comment type="caution">
    <text evidence="2">The sequence shown here is derived from an EMBL/GenBank/DDBJ whole genome shotgun (WGS) entry which is preliminary data.</text>
</comment>
<proteinExistence type="predicted"/>
<keyword evidence="3" id="KW-1185">Reference proteome</keyword>